<evidence type="ECO:0000313" key="3">
    <source>
        <dbReference type="Proteomes" id="UP001269400"/>
    </source>
</evidence>
<evidence type="ECO:0000259" key="1">
    <source>
        <dbReference type="PROSITE" id="PS50943"/>
    </source>
</evidence>
<accession>A0AAX6NJZ0</accession>
<dbReference type="InterPro" id="IPR001387">
    <property type="entry name" value="Cro/C1-type_HTH"/>
</dbReference>
<dbReference type="PROSITE" id="PS50943">
    <property type="entry name" value="HTH_CROC1"/>
    <property type="match status" value="1"/>
</dbReference>
<dbReference type="InterPro" id="IPR010982">
    <property type="entry name" value="Lambda_DNA-bd_dom_sf"/>
</dbReference>
<gene>
    <name evidence="2" type="ORF">O0Q50_32070</name>
</gene>
<organism evidence="2 3">
    <name type="scientific">Priestia aryabhattai</name>
    <name type="common">Bacillus aryabhattai</name>
    <dbReference type="NCBI Taxonomy" id="412384"/>
    <lineage>
        <taxon>Bacteria</taxon>
        <taxon>Bacillati</taxon>
        <taxon>Bacillota</taxon>
        <taxon>Bacilli</taxon>
        <taxon>Bacillales</taxon>
        <taxon>Bacillaceae</taxon>
        <taxon>Priestia</taxon>
    </lineage>
</organism>
<dbReference type="SMART" id="SM00530">
    <property type="entry name" value="HTH_XRE"/>
    <property type="match status" value="1"/>
</dbReference>
<sequence length="91" mass="10254">MNTFNDLRKELAKEDPDLFIALEIVGKLMAARDRKGFSQRELSRLSGVPQKTISRIENGIDIPKIHTLLKLATVLGLEFSLVDKSTQEEQS</sequence>
<dbReference type="CDD" id="cd00093">
    <property type="entry name" value="HTH_XRE"/>
    <property type="match status" value="1"/>
</dbReference>
<dbReference type="AlphaFoldDB" id="A0AAX6NJZ0"/>
<proteinExistence type="predicted"/>
<dbReference type="Gene3D" id="1.10.260.40">
    <property type="entry name" value="lambda repressor-like DNA-binding domains"/>
    <property type="match status" value="1"/>
</dbReference>
<reference evidence="2" key="2">
    <citation type="submission" date="2022-12" db="EMBL/GenBank/DDBJ databases">
        <authorList>
            <person name="Dechsakulwatana C."/>
            <person name="Rungsihiranrut A."/>
            <person name="Muangchinda C."/>
            <person name="Ningthoujam R."/>
            <person name="Klankeo P."/>
            <person name="Pinyakong O."/>
        </authorList>
    </citation>
    <scope>NUCLEOTIDE SEQUENCE</scope>
    <source>
        <strain evidence="2">TL01-2</strain>
    </source>
</reference>
<protein>
    <submittedName>
        <fullName evidence="2">Helix-turn-helix transcriptional regulator</fullName>
    </submittedName>
</protein>
<feature type="non-terminal residue" evidence="2">
    <location>
        <position position="91"/>
    </location>
</feature>
<dbReference type="GO" id="GO:0003677">
    <property type="term" value="F:DNA binding"/>
    <property type="evidence" value="ECO:0007669"/>
    <property type="project" value="InterPro"/>
</dbReference>
<name>A0AAX6NJZ0_PRIAR</name>
<evidence type="ECO:0000313" key="2">
    <source>
        <dbReference type="EMBL" id="MDU9695805.1"/>
    </source>
</evidence>
<dbReference type="SUPFAM" id="SSF47413">
    <property type="entry name" value="lambda repressor-like DNA-binding domains"/>
    <property type="match status" value="1"/>
</dbReference>
<comment type="caution">
    <text evidence="2">The sequence shown here is derived from an EMBL/GenBank/DDBJ whole genome shotgun (WGS) entry which is preliminary data.</text>
</comment>
<dbReference type="Pfam" id="PF01381">
    <property type="entry name" value="HTH_3"/>
    <property type="match status" value="1"/>
</dbReference>
<dbReference type="RefSeq" id="WP_316911744.1">
    <property type="nucleotide sequence ID" value="NZ_JAPTGD010000020.1"/>
</dbReference>
<dbReference type="EMBL" id="JAPTGD010000020">
    <property type="protein sequence ID" value="MDU9695805.1"/>
    <property type="molecule type" value="Genomic_DNA"/>
</dbReference>
<dbReference type="Proteomes" id="UP001269400">
    <property type="component" value="Unassembled WGS sequence"/>
</dbReference>
<reference evidence="2" key="1">
    <citation type="journal article" date="2022" name="J Environ Chem Eng">
        <title>Biodegradation of petroleum oil using a constructed nonpathogenic and heavy metal-tolerant bacterial consortium isolated from marine sponges.</title>
        <authorList>
            <person name="Dechsakulwatana C."/>
            <person name="Rungsihiranrut A."/>
            <person name="Muangchinda C."/>
            <person name="Ningthoujam R."/>
            <person name="Klankeo P."/>
            <person name="Pinyakong O."/>
        </authorList>
    </citation>
    <scope>NUCLEOTIDE SEQUENCE</scope>
    <source>
        <strain evidence="2">TL01-2</strain>
    </source>
</reference>
<feature type="domain" description="HTH cro/C1-type" evidence="1">
    <location>
        <begin position="28"/>
        <end position="82"/>
    </location>
</feature>